<gene>
    <name evidence="3" type="ORF">AHOG_11835</name>
</gene>
<dbReference type="Proteomes" id="UP000204221">
    <property type="component" value="Chromosome"/>
</dbReference>
<dbReference type="EMBL" id="CP022521">
    <property type="protein sequence ID" value="ASO20010.1"/>
    <property type="molecule type" value="Genomic_DNA"/>
</dbReference>
<feature type="domain" description="DUF5753" evidence="2">
    <location>
        <begin position="23"/>
        <end position="200"/>
    </location>
</feature>
<keyword evidence="4" id="KW-1185">Reference proteome</keyword>
<dbReference type="Pfam" id="PF19054">
    <property type="entry name" value="DUF5753"/>
    <property type="match status" value="1"/>
</dbReference>
<dbReference type="InterPro" id="IPR043917">
    <property type="entry name" value="DUF5753"/>
</dbReference>
<dbReference type="AlphaFoldDB" id="A0A221W2F6"/>
<name>A0A221W2F6_9PSEU</name>
<protein>
    <recommendedName>
        <fullName evidence="2">DUF5753 domain-containing protein</fullName>
    </recommendedName>
</protein>
<proteinExistence type="predicted"/>
<reference evidence="3 4" key="1">
    <citation type="submission" date="2017-07" db="EMBL/GenBank/DDBJ databases">
        <title>Complete genome sequence of Actinoalloteichus hoggarensis DSM 45943, type strain of Actinoalloteichus hoggarensis.</title>
        <authorList>
            <person name="Ruckert C."/>
            <person name="Nouioui I."/>
            <person name="Willmese J."/>
            <person name="van Wezel G."/>
            <person name="Klenk H.-P."/>
            <person name="Kalinowski J."/>
            <person name="Zotchev S.B."/>
        </authorList>
    </citation>
    <scope>NUCLEOTIDE SEQUENCE [LARGE SCALE GENOMIC DNA]</scope>
    <source>
        <strain evidence="3 4">DSM 45943</strain>
    </source>
</reference>
<evidence type="ECO:0000256" key="1">
    <source>
        <dbReference type="SAM" id="MobiDB-lite"/>
    </source>
</evidence>
<evidence type="ECO:0000313" key="4">
    <source>
        <dbReference type="Proteomes" id="UP000204221"/>
    </source>
</evidence>
<accession>A0A221W2F6</accession>
<evidence type="ECO:0000313" key="3">
    <source>
        <dbReference type="EMBL" id="ASO20010.1"/>
    </source>
</evidence>
<feature type="region of interest" description="Disordered" evidence="1">
    <location>
        <begin position="218"/>
        <end position="260"/>
    </location>
</feature>
<evidence type="ECO:0000259" key="2">
    <source>
        <dbReference type="Pfam" id="PF19054"/>
    </source>
</evidence>
<sequence length="260" mass="28149">MPGARTMRPGGRYGRTSCPLDWLKTFVGLEGPAEREFVFEPLIAPGLLQTEAYAETVTTDTPRVRADHGERFVGLRTARAPRLSEGERLLHLHAVTGEAAPRLKVGTPEVRRDQLRHLVRTADLPNVTTQGLRPEDGPHTATTGQFVILDFEEARSIAYAELHDGSVHVQDPDQVHSSNLVAENPRHVALGPTPSSALIRSMIEVEYVRRSAPCTHRLDTAAAGGSPLGARTTAPASNRPAQPTPMPSATARHLVAESHA</sequence>
<dbReference type="KEGG" id="ahg:AHOG_11835"/>
<organism evidence="3 4">
    <name type="scientific">Actinoalloteichus hoggarensis</name>
    <dbReference type="NCBI Taxonomy" id="1470176"/>
    <lineage>
        <taxon>Bacteria</taxon>
        <taxon>Bacillati</taxon>
        <taxon>Actinomycetota</taxon>
        <taxon>Actinomycetes</taxon>
        <taxon>Pseudonocardiales</taxon>
        <taxon>Pseudonocardiaceae</taxon>
        <taxon>Actinoalloteichus</taxon>
    </lineage>
</organism>